<dbReference type="EMBL" id="VSSQ01005710">
    <property type="protein sequence ID" value="MPM30147.1"/>
    <property type="molecule type" value="Genomic_DNA"/>
</dbReference>
<feature type="transmembrane region" description="Helical" evidence="1">
    <location>
        <begin position="106"/>
        <end position="123"/>
    </location>
</feature>
<feature type="transmembrane region" description="Helical" evidence="1">
    <location>
        <begin position="36"/>
        <end position="57"/>
    </location>
</feature>
<keyword evidence="1" id="KW-1133">Transmembrane helix</keyword>
<organism evidence="2">
    <name type="scientific">bioreactor metagenome</name>
    <dbReference type="NCBI Taxonomy" id="1076179"/>
    <lineage>
        <taxon>unclassified sequences</taxon>
        <taxon>metagenomes</taxon>
        <taxon>ecological metagenomes</taxon>
    </lineage>
</organism>
<accession>A0A644YPE8</accession>
<keyword evidence="1" id="KW-0472">Membrane</keyword>
<protein>
    <recommendedName>
        <fullName evidence="3">ABC-transporter type IV</fullName>
    </recommendedName>
</protein>
<evidence type="ECO:0000256" key="1">
    <source>
        <dbReference type="SAM" id="Phobius"/>
    </source>
</evidence>
<feature type="transmembrane region" description="Helical" evidence="1">
    <location>
        <begin position="12"/>
        <end position="29"/>
    </location>
</feature>
<proteinExistence type="predicted"/>
<feature type="transmembrane region" description="Helical" evidence="1">
    <location>
        <begin position="63"/>
        <end position="85"/>
    </location>
</feature>
<keyword evidence="1" id="KW-0812">Transmembrane</keyword>
<gene>
    <name evidence="2" type="ORF">SDC9_76692</name>
</gene>
<dbReference type="InterPro" id="IPR010540">
    <property type="entry name" value="CmpB_TMEM229"/>
</dbReference>
<comment type="caution">
    <text evidence="2">The sequence shown here is derived from an EMBL/GenBank/DDBJ whole genome shotgun (WGS) entry which is preliminary data.</text>
</comment>
<name>A0A644YPE8_9ZZZZ</name>
<reference evidence="2" key="1">
    <citation type="submission" date="2019-08" db="EMBL/GenBank/DDBJ databases">
        <authorList>
            <person name="Kucharzyk K."/>
            <person name="Murdoch R.W."/>
            <person name="Higgins S."/>
            <person name="Loffler F."/>
        </authorList>
    </citation>
    <scope>NUCLEOTIDE SEQUENCE</scope>
</reference>
<evidence type="ECO:0008006" key="3">
    <source>
        <dbReference type="Google" id="ProtNLM"/>
    </source>
</evidence>
<evidence type="ECO:0000313" key="2">
    <source>
        <dbReference type="EMBL" id="MPM30147.1"/>
    </source>
</evidence>
<sequence length="142" mass="16208">MRNFFPQTGRMALLFLTGGIGYFCLELAWRGWSHPAMVAVGGLCFLGVGAINEVLPWDMPIEFQALLGAAIITGVELMSGIILNIELQLNIWSYANMRGNIMGQICPQYVALWYLLAYPVIWLDDFVRWQACDEEKPKYRWK</sequence>
<dbReference type="AlphaFoldDB" id="A0A644YPE8"/>
<dbReference type="Pfam" id="PF06541">
    <property type="entry name" value="ABC_trans_CmpB"/>
    <property type="match status" value="1"/>
</dbReference>